<dbReference type="EMBL" id="QXGH01000037">
    <property type="protein sequence ID" value="RHW24009.1"/>
    <property type="molecule type" value="Genomic_DNA"/>
</dbReference>
<sequence>MPADDLPPPVYLCGGCRRTGRCRFGIESEHLDDAGVVTYRLRCDRVHEGGLNVAHGGWTAGVLDELVGHVAVLSGQLAVTGQLDVRFVKPVPVDQPLVARAWRESQQGSRWYVRAVLHLEAGGAELATANGILVERDHGHFSRHQEWLQEQLAEADDGAA</sequence>
<dbReference type="PANTHER" id="PTHR47260">
    <property type="entry name" value="UPF0644 PROTEIN PB2B4.06"/>
    <property type="match status" value="1"/>
</dbReference>
<comment type="caution">
    <text evidence="2">The sequence shown here is derived from an EMBL/GenBank/DDBJ whole genome shotgun (WGS) entry which is preliminary data.</text>
</comment>
<name>A0A417XU58_9ACTN</name>
<feature type="domain" description="Thioesterase" evidence="1">
    <location>
        <begin position="52"/>
        <end position="122"/>
    </location>
</feature>
<keyword evidence="3" id="KW-1185">Reference proteome</keyword>
<evidence type="ECO:0000259" key="1">
    <source>
        <dbReference type="Pfam" id="PF03061"/>
    </source>
</evidence>
<dbReference type="SUPFAM" id="SSF54637">
    <property type="entry name" value="Thioesterase/thiol ester dehydrase-isomerase"/>
    <property type="match status" value="1"/>
</dbReference>
<dbReference type="InterPro" id="IPR006683">
    <property type="entry name" value="Thioestr_dom"/>
</dbReference>
<dbReference type="InterPro" id="IPR029069">
    <property type="entry name" value="HotDog_dom_sf"/>
</dbReference>
<organism evidence="2 3">
    <name type="scientific">Nocardioides immobilis</name>
    <dbReference type="NCBI Taxonomy" id="2049295"/>
    <lineage>
        <taxon>Bacteria</taxon>
        <taxon>Bacillati</taxon>
        <taxon>Actinomycetota</taxon>
        <taxon>Actinomycetes</taxon>
        <taxon>Propionibacteriales</taxon>
        <taxon>Nocardioidaceae</taxon>
        <taxon>Nocardioides</taxon>
    </lineage>
</organism>
<dbReference type="CDD" id="cd03443">
    <property type="entry name" value="PaaI_thioesterase"/>
    <property type="match status" value="1"/>
</dbReference>
<gene>
    <name evidence="2" type="ORF">D0Z08_26855</name>
</gene>
<evidence type="ECO:0000313" key="2">
    <source>
        <dbReference type="EMBL" id="RHW24009.1"/>
    </source>
</evidence>
<dbReference type="Proteomes" id="UP000283644">
    <property type="component" value="Unassembled WGS sequence"/>
</dbReference>
<dbReference type="OrthoDB" id="5505920at2"/>
<dbReference type="AlphaFoldDB" id="A0A417XU58"/>
<evidence type="ECO:0000313" key="3">
    <source>
        <dbReference type="Proteomes" id="UP000283644"/>
    </source>
</evidence>
<proteinExistence type="predicted"/>
<dbReference type="Gene3D" id="3.10.129.10">
    <property type="entry name" value="Hotdog Thioesterase"/>
    <property type="match status" value="1"/>
</dbReference>
<accession>A0A417XU58</accession>
<reference evidence="2 3" key="1">
    <citation type="submission" date="2018-09" db="EMBL/GenBank/DDBJ databases">
        <title>Genome sequencing of Nocardioides immobilis CCTCC AB 2017083 for comparison to Nocardioides silvaticus.</title>
        <authorList>
            <person name="Li C."/>
            <person name="Wang G."/>
        </authorList>
    </citation>
    <scope>NUCLEOTIDE SEQUENCE [LARGE SCALE GENOMIC DNA]</scope>
    <source>
        <strain evidence="2 3">CCTCC AB 2017083</strain>
    </source>
</reference>
<dbReference type="PANTHER" id="PTHR47260:SF3">
    <property type="entry name" value="THIOESTERASE FAMILY PROTEIN (AFU_ORTHOLOGUE AFUA_7G03960)"/>
    <property type="match status" value="1"/>
</dbReference>
<protein>
    <submittedName>
        <fullName evidence="2">PaaI family thioesterase</fullName>
    </submittedName>
</protein>
<dbReference type="Pfam" id="PF03061">
    <property type="entry name" value="4HBT"/>
    <property type="match status" value="1"/>
</dbReference>
<dbReference type="InterPro" id="IPR052061">
    <property type="entry name" value="PTE-AB_protein"/>
</dbReference>